<feature type="compositionally biased region" description="Low complexity" evidence="1">
    <location>
        <begin position="48"/>
        <end position="63"/>
    </location>
</feature>
<feature type="compositionally biased region" description="Basic and acidic residues" evidence="1">
    <location>
        <begin position="325"/>
        <end position="352"/>
    </location>
</feature>
<feature type="compositionally biased region" description="Low complexity" evidence="1">
    <location>
        <begin position="138"/>
        <end position="147"/>
    </location>
</feature>
<feature type="region of interest" description="Disordered" evidence="1">
    <location>
        <begin position="98"/>
        <end position="279"/>
    </location>
</feature>
<gene>
    <name evidence="2" type="ORF">OAUR00152_LOCUS21197</name>
</gene>
<feature type="compositionally biased region" description="Polar residues" evidence="1">
    <location>
        <begin position="102"/>
        <end position="111"/>
    </location>
</feature>
<protein>
    <submittedName>
        <fullName evidence="2">Uncharacterized protein</fullName>
    </submittedName>
</protein>
<dbReference type="AlphaFoldDB" id="A0A7S4J4I2"/>
<evidence type="ECO:0000256" key="1">
    <source>
        <dbReference type="SAM" id="MobiDB-lite"/>
    </source>
</evidence>
<feature type="region of interest" description="Disordered" evidence="1">
    <location>
        <begin position="294"/>
        <end position="557"/>
    </location>
</feature>
<feature type="compositionally biased region" description="Low complexity" evidence="1">
    <location>
        <begin position="311"/>
        <end position="324"/>
    </location>
</feature>
<reference evidence="2" key="1">
    <citation type="submission" date="2021-01" db="EMBL/GenBank/DDBJ databases">
        <authorList>
            <person name="Corre E."/>
            <person name="Pelletier E."/>
            <person name="Niang G."/>
            <person name="Scheremetjew M."/>
            <person name="Finn R."/>
            <person name="Kale V."/>
            <person name="Holt S."/>
            <person name="Cochrane G."/>
            <person name="Meng A."/>
            <person name="Brown T."/>
            <person name="Cohen L."/>
        </authorList>
    </citation>
    <scope>NUCLEOTIDE SEQUENCE</scope>
    <source>
        <strain evidence="2">Isolate 1302-5</strain>
    </source>
</reference>
<organism evidence="2">
    <name type="scientific">Odontella aurita</name>
    <dbReference type="NCBI Taxonomy" id="265563"/>
    <lineage>
        <taxon>Eukaryota</taxon>
        <taxon>Sar</taxon>
        <taxon>Stramenopiles</taxon>
        <taxon>Ochrophyta</taxon>
        <taxon>Bacillariophyta</taxon>
        <taxon>Mediophyceae</taxon>
        <taxon>Biddulphiophycidae</taxon>
        <taxon>Eupodiscales</taxon>
        <taxon>Odontellaceae</taxon>
        <taxon>Odontella</taxon>
    </lineage>
</organism>
<name>A0A7S4J4I2_9STRA</name>
<feature type="compositionally biased region" description="Acidic residues" evidence="1">
    <location>
        <begin position="117"/>
        <end position="129"/>
    </location>
</feature>
<sequence>MDGDTLRSGAGEDDDRSSGNSYSNVTAPPALLALLGPDPAETNRAKTMSKSSSSGLRRSVMGVGRVRKLAGRYGGSMTIHPAVNAGSKAVARAGNKIRAAMNSPNSDSQRYGLSDPFGDDDDNDNDDNELQLRHRGSGRVIVRSSSGTNLYAEATKQVTPKAKRGGGGNFAFDSNANEAERTTTTATPTDSPVGLMKSPSLPEIVAKDGDDGDGVGSASSSVTFSCAAAVDADEEELISTPAARRSRKESKGTKSSSKSRKSRGGSRSRSRSLRSQSVAEVKLAEFLKAENEAIRQMQQHDDDEHYDDDVSVSSTASRLSISSTDSKRLVEEARRAVQEAEDTAQRMKDMMEWTRLQQAEHQQEHQQHQAEGEETREADDPIPRDEVLDDQMVSLEELERRKSFRTPRKSPSKKSRGRSRTRSAATQSIVEEDSPPVTPTTARTTKKAMVVVESREAVAGGDSRRSSSAETESSRGFIQSERVISPSPAVAVAPSSSQAAATNDNDDFRPETPSRSNSSRGRSILDSSVGGAPSPAPARPSVTSSVAEYRRKRSAARRKKLVRSAKAAAAMGVAAAACLFAVRRGRILLSATKPQLEYSTPASSTSSAIPPPSYSMGNGAALVLRSEIEPKRHVMGKAYSNAVPPHDAALTNRANWGKVPFLGMSIGDGY</sequence>
<feature type="compositionally biased region" description="Basic and acidic residues" evidence="1">
    <location>
        <begin position="294"/>
        <end position="303"/>
    </location>
</feature>
<feature type="region of interest" description="Disordered" evidence="1">
    <location>
        <begin position="1"/>
        <end position="63"/>
    </location>
</feature>
<feature type="compositionally biased region" description="Basic and acidic residues" evidence="1">
    <location>
        <begin position="361"/>
        <end position="386"/>
    </location>
</feature>
<dbReference type="EMBL" id="HBKQ01031197">
    <property type="protein sequence ID" value="CAE2250723.1"/>
    <property type="molecule type" value="Transcribed_RNA"/>
</dbReference>
<accession>A0A7S4J4I2</accession>
<proteinExistence type="predicted"/>
<feature type="compositionally biased region" description="Basic residues" evidence="1">
    <location>
        <begin position="402"/>
        <end position="421"/>
    </location>
</feature>
<feature type="compositionally biased region" description="Low complexity" evidence="1">
    <location>
        <begin position="27"/>
        <end position="40"/>
    </location>
</feature>
<feature type="compositionally biased region" description="Low complexity" evidence="1">
    <location>
        <begin position="527"/>
        <end position="547"/>
    </location>
</feature>
<evidence type="ECO:0000313" key="2">
    <source>
        <dbReference type="EMBL" id="CAE2250723.1"/>
    </source>
</evidence>
<feature type="compositionally biased region" description="Low complexity" evidence="1">
    <location>
        <begin position="485"/>
        <end position="501"/>
    </location>
</feature>
<feature type="compositionally biased region" description="Basic residues" evidence="1">
    <location>
        <begin position="257"/>
        <end position="272"/>
    </location>
</feature>